<dbReference type="Gene3D" id="3.90.550.10">
    <property type="entry name" value="Spore Coat Polysaccharide Biosynthesis Protein SpsA, Chain A"/>
    <property type="match status" value="1"/>
</dbReference>
<dbReference type="OrthoDB" id="5290879at2"/>
<dbReference type="CDD" id="cd04187">
    <property type="entry name" value="DPM1_like_bac"/>
    <property type="match status" value="1"/>
</dbReference>
<dbReference type="GO" id="GO:0005886">
    <property type="term" value="C:plasma membrane"/>
    <property type="evidence" value="ECO:0007669"/>
    <property type="project" value="TreeGrafter"/>
</dbReference>
<dbReference type="PANTHER" id="PTHR48090">
    <property type="entry name" value="UNDECAPRENYL-PHOSPHATE 4-DEOXY-4-FORMAMIDO-L-ARABINOSE TRANSFERASE-RELATED"/>
    <property type="match status" value="1"/>
</dbReference>
<proteinExistence type="predicted"/>
<dbReference type="Proteomes" id="UP000075391">
    <property type="component" value="Unassembled WGS sequence"/>
</dbReference>
<dbReference type="PANTHER" id="PTHR48090:SF8">
    <property type="entry name" value="GLYCOSYLTRANSFERASE CSBB-RELATED"/>
    <property type="match status" value="1"/>
</dbReference>
<comment type="caution">
    <text evidence="3">The sequence shown here is derived from an EMBL/GenBank/DDBJ whole genome shotgun (WGS) entry which is preliminary data.</text>
</comment>
<sequence>MRLNMPTNSPKKLLSIVSPVYRAEKIVHLLVETIESSLGHFQGSFEIILVEDGSPDGSWTAIEEVCRNNPRVKGIKLSRNFGQHAAITAGLQSCSGEWIVVMDCDLQDRPEEIVQLYKKAQEGFDIVLAQRIERQDHLFKKSLSKLFYKILSALTGTTFDPSIANFGIYRSKVIDAVRSMNEPIRFFPVMIKWCGFKSTSLPVQHASRQDGGSTYSFSKLCALGLDIVLAHSDKPLRMVAGLGLGMSGISLLLMIAVIIRALTNGFAVLGYASLVTLMLFCTGMIVFILGIIGLYIGKIFEATKQRPIYLVSERHNFE</sequence>
<evidence type="ECO:0000313" key="4">
    <source>
        <dbReference type="Proteomes" id="UP000075391"/>
    </source>
</evidence>
<dbReference type="InterPro" id="IPR050256">
    <property type="entry name" value="Glycosyltransferase_2"/>
</dbReference>
<feature type="domain" description="Glycosyltransferase 2-like" evidence="2">
    <location>
        <begin position="15"/>
        <end position="170"/>
    </location>
</feature>
<keyword evidence="1" id="KW-1133">Transmembrane helix</keyword>
<feature type="transmembrane region" description="Helical" evidence="1">
    <location>
        <begin position="239"/>
        <end position="262"/>
    </location>
</feature>
<gene>
    <name evidence="3" type="ORF">AZI85_15965</name>
</gene>
<dbReference type="EMBL" id="LUKF01000005">
    <property type="protein sequence ID" value="KYG69919.1"/>
    <property type="molecule type" value="Genomic_DNA"/>
</dbReference>
<dbReference type="InterPro" id="IPR029044">
    <property type="entry name" value="Nucleotide-diphossugar_trans"/>
</dbReference>
<dbReference type="SUPFAM" id="SSF53448">
    <property type="entry name" value="Nucleotide-diphospho-sugar transferases"/>
    <property type="match status" value="1"/>
</dbReference>
<dbReference type="GO" id="GO:0016740">
    <property type="term" value="F:transferase activity"/>
    <property type="evidence" value="ECO:0007669"/>
    <property type="project" value="UniProtKB-KW"/>
</dbReference>
<keyword evidence="1" id="KW-0472">Membrane</keyword>
<keyword evidence="1" id="KW-0812">Transmembrane</keyword>
<evidence type="ECO:0000256" key="1">
    <source>
        <dbReference type="SAM" id="Phobius"/>
    </source>
</evidence>
<dbReference type="AlphaFoldDB" id="A0A150WTU3"/>
<evidence type="ECO:0000259" key="2">
    <source>
        <dbReference type="Pfam" id="PF00535"/>
    </source>
</evidence>
<accession>A0A150WTU3</accession>
<evidence type="ECO:0000313" key="3">
    <source>
        <dbReference type="EMBL" id="KYG69919.1"/>
    </source>
</evidence>
<name>A0A150WTU3_BDEBC</name>
<dbReference type="Pfam" id="PF00535">
    <property type="entry name" value="Glycos_transf_2"/>
    <property type="match status" value="1"/>
</dbReference>
<protein>
    <submittedName>
        <fullName evidence="3">Glycosyltransferase</fullName>
    </submittedName>
</protein>
<keyword evidence="3" id="KW-0808">Transferase</keyword>
<organism evidence="3 4">
    <name type="scientific">Bdellovibrio bacteriovorus</name>
    <dbReference type="NCBI Taxonomy" id="959"/>
    <lineage>
        <taxon>Bacteria</taxon>
        <taxon>Pseudomonadati</taxon>
        <taxon>Bdellovibrionota</taxon>
        <taxon>Bdellovibrionia</taxon>
        <taxon>Bdellovibrionales</taxon>
        <taxon>Pseudobdellovibrionaceae</taxon>
        <taxon>Bdellovibrio</taxon>
    </lineage>
</organism>
<feature type="transmembrane region" description="Helical" evidence="1">
    <location>
        <begin position="268"/>
        <end position="296"/>
    </location>
</feature>
<reference evidence="3 4" key="1">
    <citation type="submission" date="2016-03" db="EMBL/GenBank/DDBJ databases">
        <authorList>
            <person name="Ploux O."/>
        </authorList>
    </citation>
    <scope>NUCLEOTIDE SEQUENCE [LARGE SCALE GENOMIC DNA]</scope>
    <source>
        <strain evidence="3 4">BER2</strain>
    </source>
</reference>
<dbReference type="InterPro" id="IPR001173">
    <property type="entry name" value="Glyco_trans_2-like"/>
</dbReference>